<name>A0A9D5BN73_PEA</name>
<sequence>MECGSEVWERILFQSFELLTDSNDEPLVATIDFVFKAASQCQHLPEAVRFVRVRLKSLGLHVSPCVLDFLSKTINSWGDVAETILRDIDYDEDYGESCIALQCGIFLFGEPNTASTGLHMIDEQAFRASRHFSDIYILSEMLFIPCLAVEVSQTFERAFARGAIGAQSVALMVQQRRMLKMLVDHVTNTTDNGREADFDLDILVTLVCEEQEYIRPVLSMMRGVAELSNIDRAALWHQSCVSEDEIIRVREESKTEISNMAQKIVCFYSIPSGADLLGKKLSSDIYCNITTGSHSSKEELTVLAMVGERFGLQQFDSLPSGVSLPLRHALDKCRDSSPNDWPVAAYVLLVTISSTISDAIGLEGAKLEDADSVDGSLLYGMENIFNSSTQLHYGHDLRLNEVRRLLCSPRPVAIQTTVNHRLVWTGNWTCKTICRYFVVHMEKQTTLARLSVVNRSLKVTRKFTAVKSQQLGKMVKIHKQQKGIKIFPEEGTRYKLPFSEQAP</sequence>
<protein>
    <recommendedName>
        <fullName evidence="1">Anaphase-promoting complex subunit 1 middle domain-containing protein</fullName>
    </recommendedName>
</protein>
<organism evidence="2 3">
    <name type="scientific">Pisum sativum</name>
    <name type="common">Garden pea</name>
    <name type="synonym">Lathyrus oleraceus</name>
    <dbReference type="NCBI Taxonomy" id="3888"/>
    <lineage>
        <taxon>Eukaryota</taxon>
        <taxon>Viridiplantae</taxon>
        <taxon>Streptophyta</taxon>
        <taxon>Embryophyta</taxon>
        <taxon>Tracheophyta</taxon>
        <taxon>Spermatophyta</taxon>
        <taxon>Magnoliopsida</taxon>
        <taxon>eudicotyledons</taxon>
        <taxon>Gunneridae</taxon>
        <taxon>Pentapetalae</taxon>
        <taxon>rosids</taxon>
        <taxon>fabids</taxon>
        <taxon>Fabales</taxon>
        <taxon>Fabaceae</taxon>
        <taxon>Papilionoideae</taxon>
        <taxon>50 kb inversion clade</taxon>
        <taxon>NPAAA clade</taxon>
        <taxon>Hologalegina</taxon>
        <taxon>IRL clade</taxon>
        <taxon>Fabeae</taxon>
        <taxon>Lathyrus</taxon>
    </lineage>
</organism>
<dbReference type="AlphaFoldDB" id="A0A9D5BN73"/>
<reference evidence="2 3" key="1">
    <citation type="journal article" date="2022" name="Nat. Genet.">
        <title>Improved pea reference genome and pan-genome highlight genomic features and evolutionary characteristics.</title>
        <authorList>
            <person name="Yang T."/>
            <person name="Liu R."/>
            <person name="Luo Y."/>
            <person name="Hu S."/>
            <person name="Wang D."/>
            <person name="Wang C."/>
            <person name="Pandey M.K."/>
            <person name="Ge S."/>
            <person name="Xu Q."/>
            <person name="Li N."/>
            <person name="Li G."/>
            <person name="Huang Y."/>
            <person name="Saxena R.K."/>
            <person name="Ji Y."/>
            <person name="Li M."/>
            <person name="Yan X."/>
            <person name="He Y."/>
            <person name="Liu Y."/>
            <person name="Wang X."/>
            <person name="Xiang C."/>
            <person name="Varshney R.K."/>
            <person name="Ding H."/>
            <person name="Gao S."/>
            <person name="Zong X."/>
        </authorList>
    </citation>
    <scope>NUCLEOTIDE SEQUENCE [LARGE SCALE GENOMIC DNA]</scope>
    <source>
        <strain evidence="2 3">cv. Zhongwan 6</strain>
    </source>
</reference>
<dbReference type="PANTHER" id="PTHR47242:SF1">
    <property type="entry name" value="TRAF-LIKE FAMILY PROTEIN"/>
    <property type="match status" value="1"/>
</dbReference>
<dbReference type="Gramene" id="Psat01G0452500-T1">
    <property type="protein sequence ID" value="KAI5446709.1"/>
    <property type="gene ID" value="KIW84_014525"/>
</dbReference>
<dbReference type="InterPro" id="IPR046794">
    <property type="entry name" value="Apc1_MidN"/>
</dbReference>
<proteinExistence type="predicted"/>
<feature type="domain" description="Anaphase-promoting complex subunit 1 middle" evidence="1">
    <location>
        <begin position="292"/>
        <end position="349"/>
    </location>
</feature>
<dbReference type="EMBL" id="JAMSHJ010000001">
    <property type="protein sequence ID" value="KAI5446709.1"/>
    <property type="molecule type" value="Genomic_DNA"/>
</dbReference>
<dbReference type="Proteomes" id="UP001058974">
    <property type="component" value="Chromosome 1"/>
</dbReference>
<comment type="caution">
    <text evidence="2">The sequence shown here is derived from an EMBL/GenBank/DDBJ whole genome shotgun (WGS) entry which is preliminary data.</text>
</comment>
<evidence type="ECO:0000259" key="1">
    <source>
        <dbReference type="Pfam" id="PF20518"/>
    </source>
</evidence>
<evidence type="ECO:0000313" key="2">
    <source>
        <dbReference type="EMBL" id="KAI5446709.1"/>
    </source>
</evidence>
<gene>
    <name evidence="2" type="ORF">KIW84_014525</name>
</gene>
<dbReference type="Pfam" id="PF20518">
    <property type="entry name" value="Apc1_MidN"/>
    <property type="match status" value="1"/>
</dbReference>
<accession>A0A9D5BN73</accession>
<dbReference type="PANTHER" id="PTHR47242">
    <property type="entry name" value="TRAF-LIKE FAMILY PROTEIN"/>
    <property type="match status" value="1"/>
</dbReference>
<keyword evidence="3" id="KW-1185">Reference proteome</keyword>
<evidence type="ECO:0000313" key="3">
    <source>
        <dbReference type="Proteomes" id="UP001058974"/>
    </source>
</evidence>